<dbReference type="InterPro" id="IPR028098">
    <property type="entry name" value="Glyco_trans_4-like_N"/>
</dbReference>
<sequence>MAMKRVLMIAYHFPPLAGSSGIQRTLRFVRYLPEFGWEPIVLTAHPRAYERSSDDQLADIPDGVVVVRAPAFDTARHLAVAGRYPGFLARPDRWVSWLPGALWAGRKLIKNYRPHALWSTYPIATAHLIGHALHRMSGLPWIADFRDPMAQDGYPANPKTWASFKRIEETTFKSATFRTFTTPGAVRMYRERYPESPAERTVLIENGYDEDSFVGLEASAASKGSLHPGKITLLHSGIVYPSERDPTQLFQAMSALLQSGRLNPARYVLRLRATAHDDWLKNLAAEHGIADMIELVPPLSYREALEEMLRADGLLVLQAANCNDQIPAKIYEYLRVGRPILGLTDPMGDTAGALRRAGVAGIAPLDDAEAIAAALADFIAQMQAGSPLPLTTEAVSAGSRRQRSAELAGLLEETLSPERPLAECRVLSPTLQ</sequence>
<dbReference type="Gene3D" id="3.40.50.2000">
    <property type="entry name" value="Glycogen Phosphorylase B"/>
    <property type="match status" value="2"/>
</dbReference>
<dbReference type="SUPFAM" id="SSF53756">
    <property type="entry name" value="UDP-Glycosyltransferase/glycogen phosphorylase"/>
    <property type="match status" value="1"/>
</dbReference>
<dbReference type="Proteomes" id="UP000019184">
    <property type="component" value="Unassembled WGS sequence"/>
</dbReference>
<evidence type="ECO:0000313" key="2">
    <source>
        <dbReference type="EMBL" id="CDH43050.1"/>
    </source>
</evidence>
<dbReference type="Pfam" id="PF13579">
    <property type="entry name" value="Glyco_trans_4_4"/>
    <property type="match status" value="1"/>
</dbReference>
<dbReference type="GO" id="GO:0016757">
    <property type="term" value="F:glycosyltransferase activity"/>
    <property type="evidence" value="ECO:0007669"/>
    <property type="project" value="UniProtKB-ARBA"/>
</dbReference>
<name>A0A7U7G7Q6_9GAMM</name>
<comment type="caution">
    <text evidence="2">The sequence shown here is derived from an EMBL/GenBank/DDBJ whole genome shotgun (WGS) entry which is preliminary data.</text>
</comment>
<dbReference type="RefSeq" id="WP_320411434.1">
    <property type="nucleotide sequence ID" value="NZ_CBTK010000002.1"/>
</dbReference>
<feature type="domain" description="Glycosyltransferase subfamily 4-like N-terminal" evidence="1">
    <location>
        <begin position="23"/>
        <end position="207"/>
    </location>
</feature>
<accession>A0A7U7G7Q6</accession>
<evidence type="ECO:0000313" key="3">
    <source>
        <dbReference type="Proteomes" id="UP000019184"/>
    </source>
</evidence>
<evidence type="ECO:0000259" key="1">
    <source>
        <dbReference type="Pfam" id="PF13579"/>
    </source>
</evidence>
<organism evidence="2 3">
    <name type="scientific">Candidatus Contendobacter odensis Run_B_J11</name>
    <dbReference type="NCBI Taxonomy" id="1400861"/>
    <lineage>
        <taxon>Bacteria</taxon>
        <taxon>Pseudomonadati</taxon>
        <taxon>Pseudomonadota</taxon>
        <taxon>Gammaproteobacteria</taxon>
        <taxon>Candidatus Competibacteraceae</taxon>
        <taxon>Candidatus Contendibacter</taxon>
    </lineage>
</organism>
<keyword evidence="3" id="KW-1185">Reference proteome</keyword>
<proteinExistence type="predicted"/>
<reference evidence="2 3" key="1">
    <citation type="journal article" date="2014" name="ISME J.">
        <title>Candidatus Competibacter-lineage genomes retrieved from metagenomes reveal functional metabolic diversity.</title>
        <authorList>
            <person name="McIlroy S.J."/>
            <person name="Albertsen M."/>
            <person name="Andresen E.K."/>
            <person name="Saunders A.M."/>
            <person name="Kristiansen R."/>
            <person name="Stokholm-Bjerregaard M."/>
            <person name="Nielsen K.L."/>
            <person name="Nielsen P.H."/>
        </authorList>
    </citation>
    <scope>NUCLEOTIDE SEQUENCE [LARGE SCALE GENOMIC DNA]</scope>
    <source>
        <strain evidence="2 3">Run_B_J11</strain>
    </source>
</reference>
<gene>
    <name evidence="2" type="ORF">BN874_100003</name>
</gene>
<protein>
    <recommendedName>
        <fullName evidence="1">Glycosyltransferase subfamily 4-like N-terminal domain-containing protein</fullName>
    </recommendedName>
</protein>
<dbReference type="AlphaFoldDB" id="A0A7U7G7Q6"/>
<dbReference type="EMBL" id="CBTK010000002">
    <property type="protein sequence ID" value="CDH43050.1"/>
    <property type="molecule type" value="Genomic_DNA"/>
</dbReference>